<keyword evidence="2" id="KW-1185">Reference proteome</keyword>
<name>A0A239CRV2_9FIRM</name>
<organism evidence="1 2">
    <name type="scientific">Anaerovirgula multivorans</name>
    <dbReference type="NCBI Taxonomy" id="312168"/>
    <lineage>
        <taxon>Bacteria</taxon>
        <taxon>Bacillati</taxon>
        <taxon>Bacillota</taxon>
        <taxon>Clostridia</taxon>
        <taxon>Peptostreptococcales</taxon>
        <taxon>Natronincolaceae</taxon>
        <taxon>Anaerovirgula</taxon>
    </lineage>
</organism>
<proteinExistence type="predicted"/>
<dbReference type="RefSeq" id="WP_089282350.1">
    <property type="nucleotide sequence ID" value="NZ_FZOJ01000006.1"/>
</dbReference>
<evidence type="ECO:0000313" key="1">
    <source>
        <dbReference type="EMBL" id="SNS22381.1"/>
    </source>
</evidence>
<dbReference type="Gene3D" id="3.40.50.300">
    <property type="entry name" value="P-loop containing nucleotide triphosphate hydrolases"/>
    <property type="match status" value="1"/>
</dbReference>
<dbReference type="EMBL" id="FZOJ01000006">
    <property type="protein sequence ID" value="SNS22381.1"/>
    <property type="molecule type" value="Genomic_DNA"/>
</dbReference>
<dbReference type="AlphaFoldDB" id="A0A239CRV2"/>
<dbReference type="OrthoDB" id="2680000at2"/>
<evidence type="ECO:0000313" key="2">
    <source>
        <dbReference type="Proteomes" id="UP000198304"/>
    </source>
</evidence>
<dbReference type="Gene3D" id="3.30.420.240">
    <property type="match status" value="1"/>
</dbReference>
<dbReference type="InterPro" id="IPR027417">
    <property type="entry name" value="P-loop_NTPase"/>
</dbReference>
<sequence length="572" mass="64600">MKNLLQDFINLAENNIVKTGAWREDPVDLVTFFKSKDYLGESPYPGKQTELLEVVNDVIQYKLTGDKTACDETLQQITEIACMLGKGSGKDFLASGILAYMCYILCCMNDPQGYFNFGQDEPIDVINVAINAYQANSVFFKKFKARLTNCGWFKKVLYNPAETPGALPNEFQTTKNQVRFYKNITAHSAHSEADSFEGFNPLVVIFDEIAGFEPEKAEDSYSILRSSALSRYNNNILLIFISYPRHEGDMMNMKFNESFTDPQVYGITGASWEVNPTISRESLQKDYERDPEGSALKYECIAPKYAEGLFKFPERIDDAIQLGKKAQCSGLIIEEVITTRTLHNGVQKHFTGLQLHNLVLDPAYTYYIGGDGGVNTDSYAICLMHGEPTLIEVTEEGETVSKWVNKPVEDLLIEWKPSKKDRLPVDLLNVADILEQICTQVFVKKAIFDKFNSADVVQRLMMYGVDAEDKNFSNPFQVQIYQNLKGLIYTSNIELLDHTIDDPEDKRRNANEELKYIQLINGNKIDHPPVKKGGSKDFSDARCGAAWICSTDEPEAVENWSMPIIAGANNRR</sequence>
<accession>A0A239CRV2</accession>
<dbReference type="Proteomes" id="UP000198304">
    <property type="component" value="Unassembled WGS sequence"/>
</dbReference>
<gene>
    <name evidence="1" type="ORF">SAMN05446037_100698</name>
</gene>
<protein>
    <submittedName>
        <fullName evidence="1">Phage terminase-like protein, large subunit, contains N-terminal HTH domain</fullName>
    </submittedName>
</protein>
<reference evidence="1 2" key="1">
    <citation type="submission" date="2017-06" db="EMBL/GenBank/DDBJ databases">
        <authorList>
            <person name="Kim H.J."/>
            <person name="Triplett B.A."/>
        </authorList>
    </citation>
    <scope>NUCLEOTIDE SEQUENCE [LARGE SCALE GENOMIC DNA]</scope>
    <source>
        <strain evidence="1 2">SCA</strain>
    </source>
</reference>